<reference evidence="1 2" key="1">
    <citation type="journal article" date="2015" name="Microbiome">
        <title>Genomic resolution of linkages in carbon, nitrogen, and sulfur cycling among widespread estuary sediment bacteria.</title>
        <authorList>
            <person name="Baker B.J."/>
            <person name="Lazar C.S."/>
            <person name="Teske A.P."/>
            <person name="Dick G.J."/>
        </authorList>
    </citation>
    <scope>NUCLEOTIDE SEQUENCE [LARGE SCALE GENOMIC DNA]</scope>
    <source>
        <strain evidence="1">SM23_40</strain>
    </source>
</reference>
<evidence type="ECO:0000313" key="2">
    <source>
        <dbReference type="Proteomes" id="UP000051717"/>
    </source>
</evidence>
<dbReference type="Pfam" id="PF14052">
    <property type="entry name" value="Caps_assemb_Wzi"/>
    <property type="match status" value="1"/>
</dbReference>
<dbReference type="Gene3D" id="2.40.160.130">
    <property type="entry name" value="Capsule assembly protein Wzi"/>
    <property type="match status" value="1"/>
</dbReference>
<accession>A0A0S8G315</accession>
<protein>
    <recommendedName>
        <fullName evidence="3">Capsule assembly Wzi family protein</fullName>
    </recommendedName>
</protein>
<dbReference type="Proteomes" id="UP000051717">
    <property type="component" value="Unassembled WGS sequence"/>
</dbReference>
<name>A0A0S8G315_UNCT6</name>
<sequence length="513" mass="58818">MERAVGWLVWWTALVLAVGAVSTLAQGSRNVPLSHWSYEILDRFDAKGLVELNQAHRPYTRRQVADAVRELQRDVERGDVQLSRADRHWLAKLVHEFDHELGVSAPGVVDEPLLETQYSEVYFLADASLAESLLLSNEERPDYATFLDLLAAGQLGEGPVFEQTMAVRLTRWDEDTWRKVGRPDQQFWKGATLVLDRGYWAYDLPWFRVEVGRDQVWWGPGHFGALLISDESYFFDMVKMDLVLRPVEFSFFLAELEPGERRFFSAHRLTVRLPWGFDVGIAEAVLYGAERPEPLYLNPLSPYLVAQMVRGRDDQILWSVDLSWQALDGVRLDGEFLIDDWQYEKDPPVMPDKFGYLAGCYLADPLGLQDTDVRCEYARLDKWVYTQEQIENTYEHRGAIIGHELGPDADRLDIEMEHRLLPFLGIEAGYRATRHGEGDVHLPFEIERGTAFPPFPSGIVERKDALWLGGWAEVGARLDLAAEGSWQGTKNPDHDDGAYASEWLARFWVRLDF</sequence>
<dbReference type="EMBL" id="LJUI01000128">
    <property type="protein sequence ID" value="KPK67432.1"/>
    <property type="molecule type" value="Genomic_DNA"/>
</dbReference>
<dbReference type="InterPro" id="IPR038636">
    <property type="entry name" value="Wzi_sf"/>
</dbReference>
<gene>
    <name evidence="1" type="ORF">AMJ82_10665</name>
</gene>
<evidence type="ECO:0000313" key="1">
    <source>
        <dbReference type="EMBL" id="KPK67432.1"/>
    </source>
</evidence>
<organism evidence="1 2">
    <name type="scientific">candidate division TA06 bacterium SM23_40</name>
    <dbReference type="NCBI Taxonomy" id="1703774"/>
    <lineage>
        <taxon>Bacteria</taxon>
        <taxon>Bacteria division TA06</taxon>
    </lineage>
</organism>
<dbReference type="AlphaFoldDB" id="A0A0S8G315"/>
<evidence type="ECO:0008006" key="3">
    <source>
        <dbReference type="Google" id="ProtNLM"/>
    </source>
</evidence>
<comment type="caution">
    <text evidence="1">The sequence shown here is derived from an EMBL/GenBank/DDBJ whole genome shotgun (WGS) entry which is preliminary data.</text>
</comment>
<dbReference type="InterPro" id="IPR026950">
    <property type="entry name" value="Caps_assemb_Wzi"/>
</dbReference>
<proteinExistence type="predicted"/>